<accession>A0A6B2LF47</accession>
<dbReference type="PANTHER" id="PTHR12806:SF0">
    <property type="entry name" value="VACUOLAR-SORTING PROTEIN SNF8"/>
    <property type="match status" value="1"/>
</dbReference>
<evidence type="ECO:0008006" key="4">
    <source>
        <dbReference type="Google" id="ProtNLM"/>
    </source>
</evidence>
<protein>
    <recommendedName>
        <fullName evidence="4">Vacuolar-sorting protein SNF8</fullName>
    </recommendedName>
</protein>
<dbReference type="InterPro" id="IPR016689">
    <property type="entry name" value="ESCRT-2_cplx_Snf8"/>
</dbReference>
<sequence length="260" mass="29612">MRRNKVGIAGLATKQNLQERYKKQADQITDIQLQKVEEQIALFKQNLEKFAQKYKKHINKDPAFRKQFNDMCKTIGVDPLISSKGFWAQLLGVGDFYYELGIQIIEICMNTREINGGLIDMQILLQILQNKRGPAATDLSINDIERAVAKLEVFDNYRILAFGEKKLLKSIPLELSSDDTSVLLLSQDKGYVTPSMLKKHFSWDSKRIEIVCEFVLKEGIAWIDYGGTQEEGFIPGEPIYWIVGSFNTITDTPVSTPTLQ</sequence>
<evidence type="ECO:0000313" key="3">
    <source>
        <dbReference type="EMBL" id="NDV35411.1"/>
    </source>
</evidence>
<dbReference type="Gene3D" id="6.10.140.180">
    <property type="match status" value="1"/>
</dbReference>
<organism evidence="3">
    <name type="scientific">Arcella intermedia</name>
    <dbReference type="NCBI Taxonomy" id="1963864"/>
    <lineage>
        <taxon>Eukaryota</taxon>
        <taxon>Amoebozoa</taxon>
        <taxon>Tubulinea</taxon>
        <taxon>Elardia</taxon>
        <taxon>Arcellinida</taxon>
        <taxon>Sphaerothecina</taxon>
        <taxon>Arcellidae</taxon>
        <taxon>Arcella</taxon>
    </lineage>
</organism>
<dbReference type="SUPFAM" id="SSF46785">
    <property type="entry name" value="Winged helix' DNA-binding domain"/>
    <property type="match status" value="2"/>
</dbReference>
<dbReference type="InterPro" id="IPR040608">
    <property type="entry name" value="Snf8/Vps36"/>
</dbReference>
<dbReference type="Pfam" id="PF04157">
    <property type="entry name" value="EAP30"/>
    <property type="match status" value="1"/>
</dbReference>
<dbReference type="GO" id="GO:0000814">
    <property type="term" value="C:ESCRT II complex"/>
    <property type="evidence" value="ECO:0007669"/>
    <property type="project" value="InterPro"/>
</dbReference>
<dbReference type="GO" id="GO:0043328">
    <property type="term" value="P:protein transport to vacuole involved in ubiquitin-dependent protein catabolic process via the multivesicular body sorting pathway"/>
    <property type="evidence" value="ECO:0007669"/>
    <property type="project" value="TreeGrafter"/>
</dbReference>
<dbReference type="AlphaFoldDB" id="A0A6B2LF47"/>
<name>A0A6B2LF47_9EUKA</name>
<dbReference type="EMBL" id="GIBP01006442">
    <property type="protein sequence ID" value="NDV35411.1"/>
    <property type="molecule type" value="Transcribed_RNA"/>
</dbReference>
<reference evidence="3" key="1">
    <citation type="journal article" date="2020" name="J. Eukaryot. Microbiol.">
        <title>De novo Sequencing, Assembly and Annotation of the Transcriptome for the Free-Living Testate Amoeba Arcella intermedia.</title>
        <authorList>
            <person name="Ribeiro G.M."/>
            <person name="Porfirio-Sousa A.L."/>
            <person name="Maurer-Alcala X.X."/>
            <person name="Katz L.A."/>
            <person name="Lahr D.J.G."/>
        </authorList>
    </citation>
    <scope>NUCLEOTIDE SEQUENCE</scope>
</reference>
<proteinExistence type="inferred from homology"/>
<dbReference type="Gene3D" id="1.10.10.10">
    <property type="entry name" value="Winged helix-like DNA-binding domain superfamily/Winged helix DNA-binding domain"/>
    <property type="match status" value="2"/>
</dbReference>
<dbReference type="InterPro" id="IPR036388">
    <property type="entry name" value="WH-like_DNA-bd_sf"/>
</dbReference>
<feature type="coiled-coil region" evidence="2">
    <location>
        <begin position="14"/>
        <end position="53"/>
    </location>
</feature>
<evidence type="ECO:0000256" key="1">
    <source>
        <dbReference type="ARBA" id="ARBA00009834"/>
    </source>
</evidence>
<evidence type="ECO:0000256" key="2">
    <source>
        <dbReference type="SAM" id="Coils"/>
    </source>
</evidence>
<dbReference type="PANTHER" id="PTHR12806">
    <property type="entry name" value="EAP30 SUBUNIT OF ELL COMPLEX"/>
    <property type="match status" value="1"/>
</dbReference>
<dbReference type="InterPro" id="IPR036390">
    <property type="entry name" value="WH_DNA-bd_sf"/>
</dbReference>
<comment type="similarity">
    <text evidence="1">Belongs to the SNF8 family.</text>
</comment>
<keyword evidence="2" id="KW-0175">Coiled coil</keyword>